<dbReference type="EMBL" id="CP022163">
    <property type="protein sequence ID" value="ATB27992.1"/>
    <property type="molecule type" value="Genomic_DNA"/>
</dbReference>
<proteinExistence type="inferred from homology"/>
<organism evidence="6 7">
    <name type="scientific">Melittangium boletus DSM 14713</name>
    <dbReference type="NCBI Taxonomy" id="1294270"/>
    <lineage>
        <taxon>Bacteria</taxon>
        <taxon>Pseudomonadati</taxon>
        <taxon>Myxococcota</taxon>
        <taxon>Myxococcia</taxon>
        <taxon>Myxococcales</taxon>
        <taxon>Cystobacterineae</taxon>
        <taxon>Archangiaceae</taxon>
        <taxon>Melittangium</taxon>
    </lineage>
</organism>
<dbReference type="KEGG" id="mbd:MEBOL_001437"/>
<keyword evidence="7" id="KW-1185">Reference proteome</keyword>
<comment type="similarity">
    <text evidence="1">Belongs to the ABC transporter superfamily.</text>
</comment>
<dbReference type="PANTHER" id="PTHR43335:SF11">
    <property type="entry name" value="ABC TRANSPORTER RELATED"/>
    <property type="match status" value="1"/>
</dbReference>
<dbReference type="OrthoDB" id="9809450at2"/>
<reference evidence="6 7" key="1">
    <citation type="submission" date="2017-06" db="EMBL/GenBank/DDBJ databases">
        <authorList>
            <person name="Kim H.J."/>
            <person name="Triplett B.A."/>
        </authorList>
    </citation>
    <scope>NUCLEOTIDE SEQUENCE [LARGE SCALE GENOMIC DNA]</scope>
    <source>
        <strain evidence="6 7">DSM 14713</strain>
    </source>
</reference>
<dbReference type="InterPro" id="IPR027417">
    <property type="entry name" value="P-loop_NTPase"/>
</dbReference>
<evidence type="ECO:0000313" key="6">
    <source>
        <dbReference type="EMBL" id="ATB27992.1"/>
    </source>
</evidence>
<evidence type="ECO:0000256" key="4">
    <source>
        <dbReference type="ARBA" id="ARBA00022840"/>
    </source>
</evidence>
<dbReference type="Gene3D" id="3.40.50.300">
    <property type="entry name" value="P-loop containing nucleotide triphosphate hydrolases"/>
    <property type="match status" value="1"/>
</dbReference>
<name>A0A250IA10_9BACT</name>
<evidence type="ECO:0000256" key="1">
    <source>
        <dbReference type="ARBA" id="ARBA00005417"/>
    </source>
</evidence>
<sequence length="323" mass="35598">MSKDASLLPIEIRDLSKTYRLGFFMNRRVRALQSLDLTLQPGQVYGLLGPNGAGKSTTIKILLNLVQPSGGTARLFGLSPGDREARRRVGYVPENPAPYEYLTGREFVTLAGRLMGMGGKELDARVSEVLGMVQMTRAAHLQIRRYSKGMVQRVALAQALVSKPDLLILDEPTSGLDPVGRRQIRDLILEERQRGTTILFCTHIIPDVEALCDRAVVLVGGRRVREGSVAELVSAQATHMELTVEGLSVEQIEALGFVLEQTRALENRVLVRVRDAEAQPLLKQLLEKGGRVTQLQPARFSLEDLFLRALEEARQGPVGGEIS</sequence>
<dbReference type="Pfam" id="PF00005">
    <property type="entry name" value="ABC_tran"/>
    <property type="match status" value="1"/>
</dbReference>
<dbReference type="SMART" id="SM00382">
    <property type="entry name" value="AAA"/>
    <property type="match status" value="1"/>
</dbReference>
<dbReference type="PROSITE" id="PS50893">
    <property type="entry name" value="ABC_TRANSPORTER_2"/>
    <property type="match status" value="1"/>
</dbReference>
<feature type="domain" description="ABC transporter" evidence="5">
    <location>
        <begin position="10"/>
        <end position="245"/>
    </location>
</feature>
<keyword evidence="3" id="KW-0547">Nucleotide-binding</keyword>
<evidence type="ECO:0000313" key="7">
    <source>
        <dbReference type="Proteomes" id="UP000217289"/>
    </source>
</evidence>
<dbReference type="SUPFAM" id="SSF52540">
    <property type="entry name" value="P-loop containing nucleoside triphosphate hydrolases"/>
    <property type="match status" value="1"/>
</dbReference>
<dbReference type="InterPro" id="IPR003439">
    <property type="entry name" value="ABC_transporter-like_ATP-bd"/>
</dbReference>
<dbReference type="InterPro" id="IPR003593">
    <property type="entry name" value="AAA+_ATPase"/>
</dbReference>
<evidence type="ECO:0000256" key="2">
    <source>
        <dbReference type="ARBA" id="ARBA00022448"/>
    </source>
</evidence>
<keyword evidence="2" id="KW-0813">Transport</keyword>
<dbReference type="GO" id="GO:0005524">
    <property type="term" value="F:ATP binding"/>
    <property type="evidence" value="ECO:0007669"/>
    <property type="project" value="UniProtKB-KW"/>
</dbReference>
<dbReference type="CDD" id="cd03230">
    <property type="entry name" value="ABC_DR_subfamily_A"/>
    <property type="match status" value="1"/>
</dbReference>
<evidence type="ECO:0000256" key="3">
    <source>
        <dbReference type="ARBA" id="ARBA00022741"/>
    </source>
</evidence>
<dbReference type="PANTHER" id="PTHR43335">
    <property type="entry name" value="ABC TRANSPORTER, ATP-BINDING PROTEIN"/>
    <property type="match status" value="1"/>
</dbReference>
<dbReference type="RefSeq" id="WP_095976721.1">
    <property type="nucleotide sequence ID" value="NZ_CP022163.1"/>
</dbReference>
<dbReference type="Proteomes" id="UP000217289">
    <property type="component" value="Chromosome"/>
</dbReference>
<protein>
    <submittedName>
        <fullName evidence="6">PilH</fullName>
    </submittedName>
</protein>
<dbReference type="AlphaFoldDB" id="A0A250IA10"/>
<dbReference type="GO" id="GO:0016887">
    <property type="term" value="F:ATP hydrolysis activity"/>
    <property type="evidence" value="ECO:0007669"/>
    <property type="project" value="InterPro"/>
</dbReference>
<keyword evidence="4" id="KW-0067">ATP-binding</keyword>
<evidence type="ECO:0000259" key="5">
    <source>
        <dbReference type="PROSITE" id="PS50893"/>
    </source>
</evidence>
<gene>
    <name evidence="6" type="ORF">MEBOL_001437</name>
</gene>
<accession>A0A250IA10</accession>